<evidence type="ECO:0000313" key="2">
    <source>
        <dbReference type="Proteomes" id="UP000058925"/>
    </source>
</evidence>
<dbReference type="EMBL" id="CP012850">
    <property type="protein sequence ID" value="ALI34872.1"/>
    <property type="molecule type" value="Genomic_DNA"/>
</dbReference>
<organism evidence="1 2">
    <name type="scientific">Candidatus Nitrosocosmicus oleophilus</name>
    <dbReference type="NCBI Taxonomy" id="1353260"/>
    <lineage>
        <taxon>Archaea</taxon>
        <taxon>Nitrososphaerota</taxon>
        <taxon>Nitrososphaeria</taxon>
        <taxon>Nitrososphaerales</taxon>
        <taxon>Nitrososphaeraceae</taxon>
        <taxon>Candidatus Nitrosocosmicus</taxon>
    </lineage>
</organism>
<sequence>MQKNIERLVLDSQIHFLYHGYPPEQLSGEYARGLIKMVLGK</sequence>
<dbReference type="RefSeq" id="WP_257719999.1">
    <property type="nucleotide sequence ID" value="NZ_CP012850.1"/>
</dbReference>
<dbReference type="AlphaFoldDB" id="A0A654M6A2"/>
<name>A0A654M6A2_9ARCH</name>
<dbReference type="Proteomes" id="UP000058925">
    <property type="component" value="Chromosome"/>
</dbReference>
<protein>
    <submittedName>
        <fullName evidence="1">Uncharacterized protein</fullName>
    </submittedName>
</protein>
<gene>
    <name evidence="1" type="ORF">NMY3_00663</name>
</gene>
<dbReference type="GeneID" id="74305812"/>
<dbReference type="KEGG" id="taa:NMY3_00663"/>
<keyword evidence="2" id="KW-1185">Reference proteome</keyword>
<evidence type="ECO:0000313" key="1">
    <source>
        <dbReference type="EMBL" id="ALI34872.1"/>
    </source>
</evidence>
<reference evidence="2" key="1">
    <citation type="submission" date="2015-10" db="EMBL/GenBank/DDBJ databases">
        <title>Niche specialization of a soil ammonia-oxidizing archaeon, Candidatus Nitrosocosmicus oleophilus.</title>
        <authorList>
            <person name="Jung M.-Y."/>
            <person name="Rhee S.-K."/>
        </authorList>
    </citation>
    <scope>NUCLEOTIDE SEQUENCE [LARGE SCALE GENOMIC DNA]</scope>
    <source>
        <strain evidence="2">MY3</strain>
    </source>
</reference>
<proteinExistence type="predicted"/>
<accession>A0A654M6A2</accession>